<evidence type="ECO:0000313" key="1">
    <source>
        <dbReference type="EMBL" id="KKL68845.1"/>
    </source>
</evidence>
<sequence length="136" mass="16079">MPKTESRRKRRRRKIRPFNPEEIVARMKDRGYLPNHPRTVYVTLLDYDDKELHWSGYCRKPTIMTRATGPELMFVNNTRVEWLVPKRIHKREVYGAAISLTLKGEFLWSAKFLAPKTMEGETQFMIKPGDLTVTLQ</sequence>
<gene>
    <name evidence="1" type="ORF">LCGC14_2120900</name>
</gene>
<organism evidence="1">
    <name type="scientific">marine sediment metagenome</name>
    <dbReference type="NCBI Taxonomy" id="412755"/>
    <lineage>
        <taxon>unclassified sequences</taxon>
        <taxon>metagenomes</taxon>
        <taxon>ecological metagenomes</taxon>
    </lineage>
</organism>
<comment type="caution">
    <text evidence="1">The sequence shown here is derived from an EMBL/GenBank/DDBJ whole genome shotgun (WGS) entry which is preliminary data.</text>
</comment>
<reference evidence="1" key="1">
    <citation type="journal article" date="2015" name="Nature">
        <title>Complex archaea that bridge the gap between prokaryotes and eukaryotes.</title>
        <authorList>
            <person name="Spang A."/>
            <person name="Saw J.H."/>
            <person name="Jorgensen S.L."/>
            <person name="Zaremba-Niedzwiedzka K."/>
            <person name="Martijn J."/>
            <person name="Lind A.E."/>
            <person name="van Eijk R."/>
            <person name="Schleper C."/>
            <person name="Guy L."/>
            <person name="Ettema T.J."/>
        </authorList>
    </citation>
    <scope>NUCLEOTIDE SEQUENCE</scope>
</reference>
<dbReference type="EMBL" id="LAZR01026405">
    <property type="protein sequence ID" value="KKL68845.1"/>
    <property type="molecule type" value="Genomic_DNA"/>
</dbReference>
<accession>A0A0F9GHE8</accession>
<proteinExistence type="predicted"/>
<protein>
    <submittedName>
        <fullName evidence="1">Uncharacterized protein</fullName>
    </submittedName>
</protein>
<dbReference type="AlphaFoldDB" id="A0A0F9GHE8"/>
<name>A0A0F9GHE8_9ZZZZ</name>